<keyword evidence="1" id="KW-1133">Transmembrane helix</keyword>
<keyword evidence="3" id="KW-1185">Reference proteome</keyword>
<comment type="caution">
    <text evidence="2">The sequence shown here is derived from an EMBL/GenBank/DDBJ whole genome shotgun (WGS) entry which is preliminary data.</text>
</comment>
<proteinExistence type="predicted"/>
<keyword evidence="1" id="KW-0472">Membrane</keyword>
<name>A0AAV1RSI7_9ROSI</name>
<protein>
    <submittedName>
        <fullName evidence="2">Uncharacterized protein</fullName>
    </submittedName>
</protein>
<keyword evidence="1" id="KW-0812">Transmembrane</keyword>
<feature type="transmembrane region" description="Helical" evidence="1">
    <location>
        <begin position="12"/>
        <end position="30"/>
    </location>
</feature>
<evidence type="ECO:0000313" key="2">
    <source>
        <dbReference type="EMBL" id="CAK7339341.1"/>
    </source>
</evidence>
<organism evidence="2 3">
    <name type="scientific">Dovyalis caffra</name>
    <dbReference type="NCBI Taxonomy" id="77055"/>
    <lineage>
        <taxon>Eukaryota</taxon>
        <taxon>Viridiplantae</taxon>
        <taxon>Streptophyta</taxon>
        <taxon>Embryophyta</taxon>
        <taxon>Tracheophyta</taxon>
        <taxon>Spermatophyta</taxon>
        <taxon>Magnoliopsida</taxon>
        <taxon>eudicotyledons</taxon>
        <taxon>Gunneridae</taxon>
        <taxon>Pentapetalae</taxon>
        <taxon>rosids</taxon>
        <taxon>fabids</taxon>
        <taxon>Malpighiales</taxon>
        <taxon>Salicaceae</taxon>
        <taxon>Flacourtieae</taxon>
        <taxon>Dovyalis</taxon>
    </lineage>
</organism>
<evidence type="ECO:0000256" key="1">
    <source>
        <dbReference type="SAM" id="Phobius"/>
    </source>
</evidence>
<dbReference type="AlphaFoldDB" id="A0AAV1RSI7"/>
<sequence length="55" mass="6175">MPQQYQSGRKVLLFIVVGGEPLICFFSGMTTNSKELRVGWCNVEKLPHPVLKAIN</sequence>
<evidence type="ECO:0000313" key="3">
    <source>
        <dbReference type="Proteomes" id="UP001314170"/>
    </source>
</evidence>
<accession>A0AAV1RSI7</accession>
<gene>
    <name evidence="2" type="ORF">DCAF_LOCUS14392</name>
</gene>
<dbReference type="EMBL" id="CAWUPB010001157">
    <property type="protein sequence ID" value="CAK7339341.1"/>
    <property type="molecule type" value="Genomic_DNA"/>
</dbReference>
<reference evidence="2 3" key="1">
    <citation type="submission" date="2024-01" db="EMBL/GenBank/DDBJ databases">
        <authorList>
            <person name="Waweru B."/>
        </authorList>
    </citation>
    <scope>NUCLEOTIDE SEQUENCE [LARGE SCALE GENOMIC DNA]</scope>
</reference>
<dbReference type="Proteomes" id="UP001314170">
    <property type="component" value="Unassembled WGS sequence"/>
</dbReference>